<dbReference type="GO" id="GO:0006355">
    <property type="term" value="P:regulation of DNA-templated transcription"/>
    <property type="evidence" value="ECO:0007669"/>
    <property type="project" value="InterPro"/>
</dbReference>
<dbReference type="GO" id="GO:0032993">
    <property type="term" value="C:protein-DNA complex"/>
    <property type="evidence" value="ECO:0007669"/>
    <property type="project" value="TreeGrafter"/>
</dbReference>
<evidence type="ECO:0000259" key="6">
    <source>
        <dbReference type="PROSITE" id="PS50110"/>
    </source>
</evidence>
<dbReference type="CDD" id="cd06170">
    <property type="entry name" value="LuxR_C_like"/>
    <property type="match status" value="1"/>
</dbReference>
<dbReference type="PRINTS" id="PR00038">
    <property type="entry name" value="HTHLUXR"/>
</dbReference>
<dbReference type="SUPFAM" id="SSF46894">
    <property type="entry name" value="C-terminal effector domain of the bipartite response regulators"/>
    <property type="match status" value="1"/>
</dbReference>
<reference evidence="7" key="1">
    <citation type="journal article" date="2017" name="J. Phycol.">
        <title>Analysis of chloroplast genomes and a supermatrix inform reclassification of the Rhodomelaceae (Rhodophyta).</title>
        <authorList>
            <person name="Diaz-Tapia P."/>
            <person name="Maggs C.A."/>
            <person name="West J.A."/>
            <person name="Verbruggen H."/>
        </authorList>
    </citation>
    <scope>NUCLEOTIDE SEQUENCE</scope>
    <source>
        <strain evidence="7">HV1445</strain>
    </source>
</reference>
<evidence type="ECO:0000256" key="2">
    <source>
        <dbReference type="ARBA" id="ARBA00023125"/>
    </source>
</evidence>
<dbReference type="InterPro" id="IPR036388">
    <property type="entry name" value="WH-like_DNA-bd_sf"/>
</dbReference>
<keyword evidence="7" id="KW-0934">Plastid</keyword>
<dbReference type="InterPro" id="IPR016032">
    <property type="entry name" value="Sig_transdc_resp-reg_C-effctor"/>
</dbReference>
<geneLocation type="chloroplast" evidence="7"/>
<dbReference type="Pfam" id="PF00196">
    <property type="entry name" value="GerE"/>
    <property type="match status" value="1"/>
</dbReference>
<dbReference type="PANTHER" id="PTHR48111">
    <property type="entry name" value="REGULATOR OF RPOS"/>
    <property type="match status" value="1"/>
</dbReference>
<dbReference type="InterPro" id="IPR011006">
    <property type="entry name" value="CheY-like_superfamily"/>
</dbReference>
<keyword evidence="2" id="KW-0238">DNA-binding</keyword>
<feature type="domain" description="Response regulatory" evidence="6">
    <location>
        <begin position="3"/>
        <end position="119"/>
    </location>
</feature>
<dbReference type="GeneID" id="33353149"/>
<evidence type="ECO:0000313" key="7">
    <source>
        <dbReference type="EMBL" id="ARW59677.1"/>
    </source>
</evidence>
<name>A0A1Z1M0P5_9FLOR</name>
<dbReference type="GO" id="GO:0000976">
    <property type="term" value="F:transcription cis-regulatory region binding"/>
    <property type="evidence" value="ECO:0007669"/>
    <property type="project" value="TreeGrafter"/>
</dbReference>
<keyword evidence="7" id="KW-0150">Chloroplast</keyword>
<dbReference type="SMART" id="SM00421">
    <property type="entry name" value="HTH_LUXR"/>
    <property type="match status" value="1"/>
</dbReference>
<dbReference type="InterPro" id="IPR000792">
    <property type="entry name" value="Tscrpt_reg_LuxR_C"/>
</dbReference>
<dbReference type="PROSITE" id="PS00622">
    <property type="entry name" value="HTH_LUXR_1"/>
    <property type="match status" value="1"/>
</dbReference>
<dbReference type="PROSITE" id="PS50110">
    <property type="entry name" value="RESPONSE_REGULATORY"/>
    <property type="match status" value="1"/>
</dbReference>
<dbReference type="GO" id="GO:0000156">
    <property type="term" value="F:phosphorelay response regulator activity"/>
    <property type="evidence" value="ECO:0007669"/>
    <property type="project" value="TreeGrafter"/>
</dbReference>
<dbReference type="SMART" id="SM00448">
    <property type="entry name" value="REC"/>
    <property type="match status" value="1"/>
</dbReference>
<keyword evidence="1" id="KW-0805">Transcription regulation</keyword>
<dbReference type="PROSITE" id="PS50043">
    <property type="entry name" value="HTH_LUXR_2"/>
    <property type="match status" value="1"/>
</dbReference>
<dbReference type="InterPro" id="IPR039420">
    <property type="entry name" value="WalR-like"/>
</dbReference>
<sequence length="202" mass="23232">MKKLLLVDDDNNLITLLSSYLLSEGFVVNSALDVTSAFMLIKSSKPDLIITDIMLKKLDGYDFVKLIKLDYLLVDIPIIFLTAKGLTYDRIKGYNLGCHAYLTKPFNPNELLAIIKNIFRQIELVQISSFQYFKSQNFRAPVFNTLTYREKTILDLLLKGYMNKEIAVSLSMSTRNVEKYVSRLLNKTNTRNRTELVKTVLD</sequence>
<evidence type="ECO:0000259" key="5">
    <source>
        <dbReference type="PROSITE" id="PS50043"/>
    </source>
</evidence>
<evidence type="ECO:0000256" key="3">
    <source>
        <dbReference type="ARBA" id="ARBA00023163"/>
    </source>
</evidence>
<dbReference type="EMBL" id="MF101409">
    <property type="protein sequence ID" value="ARW59677.1"/>
    <property type="molecule type" value="Genomic_DNA"/>
</dbReference>
<dbReference type="GO" id="GO:0005829">
    <property type="term" value="C:cytosol"/>
    <property type="evidence" value="ECO:0007669"/>
    <property type="project" value="TreeGrafter"/>
</dbReference>
<feature type="modified residue" description="4-aspartylphosphate" evidence="4">
    <location>
        <position position="52"/>
    </location>
</feature>
<organism evidence="7">
    <name type="scientific">Platysiphonia delicata</name>
    <dbReference type="NCBI Taxonomy" id="2006979"/>
    <lineage>
        <taxon>Eukaryota</taxon>
        <taxon>Rhodophyta</taxon>
        <taxon>Florideophyceae</taxon>
        <taxon>Rhodymeniophycidae</taxon>
        <taxon>Ceramiales</taxon>
        <taxon>Delesseriaceae</taxon>
        <taxon>Platysiphonia</taxon>
    </lineage>
</organism>
<keyword evidence="4" id="KW-0597">Phosphoprotein</keyword>
<dbReference type="AlphaFoldDB" id="A0A1Z1M0P5"/>
<gene>
    <name evidence="7" type="primary">ycf29</name>
</gene>
<evidence type="ECO:0008006" key="8">
    <source>
        <dbReference type="Google" id="ProtNLM"/>
    </source>
</evidence>
<keyword evidence="3" id="KW-0804">Transcription</keyword>
<dbReference type="PANTHER" id="PTHR48111:SF67">
    <property type="entry name" value="TRANSCRIPTIONAL REGULATORY PROTEIN TCTD"/>
    <property type="match status" value="1"/>
</dbReference>
<feature type="domain" description="HTH luxR-type" evidence="5">
    <location>
        <begin position="139"/>
        <end position="202"/>
    </location>
</feature>
<proteinExistence type="predicted"/>
<dbReference type="SUPFAM" id="SSF52172">
    <property type="entry name" value="CheY-like"/>
    <property type="match status" value="1"/>
</dbReference>
<dbReference type="Gene3D" id="1.10.10.10">
    <property type="entry name" value="Winged helix-like DNA-binding domain superfamily/Winged helix DNA-binding domain"/>
    <property type="match status" value="1"/>
</dbReference>
<evidence type="ECO:0000256" key="1">
    <source>
        <dbReference type="ARBA" id="ARBA00023015"/>
    </source>
</evidence>
<accession>A0A1Z1M0P5</accession>
<protein>
    <recommendedName>
        <fullName evidence="8">TctD-like protein</fullName>
    </recommendedName>
</protein>
<dbReference type="RefSeq" id="YP_009391533.1">
    <property type="nucleotide sequence ID" value="NC_035258.1"/>
</dbReference>
<dbReference type="Pfam" id="PF00072">
    <property type="entry name" value="Response_reg"/>
    <property type="match status" value="1"/>
</dbReference>
<dbReference type="Gene3D" id="3.40.50.2300">
    <property type="match status" value="1"/>
</dbReference>
<evidence type="ECO:0000256" key="4">
    <source>
        <dbReference type="PROSITE-ProRule" id="PRU00169"/>
    </source>
</evidence>
<dbReference type="InterPro" id="IPR001789">
    <property type="entry name" value="Sig_transdc_resp-reg_receiver"/>
</dbReference>